<feature type="binding site" evidence="7">
    <location>
        <position position="56"/>
    </location>
    <ligand>
        <name>Zn(2+)</name>
        <dbReference type="ChEBI" id="CHEBI:29105"/>
        <label>1</label>
    </ligand>
</feature>
<feature type="binding site" evidence="7">
    <location>
        <position position="60"/>
    </location>
    <ligand>
        <name>Zn(2+)</name>
        <dbReference type="ChEBI" id="CHEBI:29105"/>
        <label>2</label>
    </ligand>
</feature>
<dbReference type="PANTHER" id="PTHR43705:SF1">
    <property type="entry name" value="HYDROXYACYLGLUTATHIONE HYDROLASE GLOB"/>
    <property type="match status" value="1"/>
</dbReference>
<feature type="binding site" evidence="7">
    <location>
        <position position="137"/>
    </location>
    <ligand>
        <name>Zn(2+)</name>
        <dbReference type="ChEBI" id="CHEBI:29105"/>
        <label>2</label>
    </ligand>
</feature>
<evidence type="ECO:0000256" key="7">
    <source>
        <dbReference type="HAMAP-Rule" id="MF_01374"/>
    </source>
</evidence>
<dbReference type="InterPro" id="IPR032282">
    <property type="entry name" value="HAGH_C"/>
</dbReference>
<dbReference type="UniPathway" id="UPA00619">
    <property type="reaction ID" value="UER00676"/>
</dbReference>
<dbReference type="AlphaFoldDB" id="A0A1V4GUH4"/>
<dbReference type="SUPFAM" id="SSF56281">
    <property type="entry name" value="Metallo-hydrolase/oxidoreductase"/>
    <property type="match status" value="1"/>
</dbReference>
<protein>
    <recommendedName>
        <fullName evidence="7">Hydroxyacylglutathione hydrolase</fullName>
        <ecNumber evidence="7">3.1.2.6</ecNumber>
    </recommendedName>
    <alternativeName>
        <fullName evidence="7">Glyoxalase II</fullName>
        <shortName evidence="7">Glx II</shortName>
    </alternativeName>
</protein>
<dbReference type="Proteomes" id="UP000191025">
    <property type="component" value="Unassembled WGS sequence"/>
</dbReference>
<reference evidence="10" key="1">
    <citation type="submission" date="2017-03" db="EMBL/GenBank/DDBJ databases">
        <title>Draft genome sequence of Moraxella equi CCUG 4950T type strain.</title>
        <authorList>
            <person name="Salva-Serra F."/>
            <person name="Engstrom-Jakobsson H."/>
            <person name="Thorell K."/>
            <person name="Jaen-Luchoro D."/>
            <person name="Gonzales-Siles L."/>
            <person name="Karlsson R."/>
            <person name="Yazdan S."/>
            <person name="Boulund F."/>
            <person name="Johnning A."/>
            <person name="Engstrand L."/>
            <person name="Kristiansson E."/>
            <person name="Moore E."/>
        </authorList>
    </citation>
    <scope>NUCLEOTIDE SEQUENCE [LARGE SCALE GENOMIC DNA]</scope>
    <source>
        <strain evidence="10">CCUG 4441</strain>
    </source>
</reference>
<comment type="similarity">
    <text evidence="3 7">Belongs to the metallo-beta-lactamase superfamily. Glyoxalase II family.</text>
</comment>
<dbReference type="InterPro" id="IPR001279">
    <property type="entry name" value="Metallo-B-lactamas"/>
</dbReference>
<dbReference type="PANTHER" id="PTHR43705">
    <property type="entry name" value="HYDROXYACYLGLUTATHIONE HYDROLASE"/>
    <property type="match status" value="1"/>
</dbReference>
<dbReference type="GO" id="GO:0046872">
    <property type="term" value="F:metal ion binding"/>
    <property type="evidence" value="ECO:0007669"/>
    <property type="project" value="UniProtKB-KW"/>
</dbReference>
<sequence length="265" mass="29905">MEKLMHIIPIPILNDNYVWLIAKDDNAIAVDIGDDKPVLDYLHEHNLNLSAILITHHHDDHIGGVASVKSAYPNARIYAHKSHLNAIGMTPDVACDENSEFELLGLTFKVWKTAGHTDTHLSYLCDMDDKTHVFCGDTLFSGGCGRVFTGTIGKLFDSMERLDTLPADTLFYPTHEYTLSNLNFGLSVCDETTKKEILSYKNTVENELKNNIPSLPTSLKQERLINVFLQTDNEAMINNIKQIYPLNHDDKLSVFSALRELKNKF</sequence>
<dbReference type="GO" id="GO:0004416">
    <property type="term" value="F:hydroxyacylglutathione hydrolase activity"/>
    <property type="evidence" value="ECO:0007669"/>
    <property type="project" value="UniProtKB-UniRule"/>
</dbReference>
<dbReference type="InterPro" id="IPR017782">
    <property type="entry name" value="Hydroxyacylglutathione_Hdrlase"/>
</dbReference>
<dbReference type="HAMAP" id="MF_01374">
    <property type="entry name" value="Glyoxalase_2"/>
    <property type="match status" value="1"/>
</dbReference>
<dbReference type="Pfam" id="PF16123">
    <property type="entry name" value="HAGH_C"/>
    <property type="match status" value="1"/>
</dbReference>
<keyword evidence="5 7" id="KW-0378">Hydrolase</keyword>
<comment type="catalytic activity">
    <reaction evidence="1 7">
        <text>an S-(2-hydroxyacyl)glutathione + H2O = a 2-hydroxy carboxylate + glutathione + H(+)</text>
        <dbReference type="Rhea" id="RHEA:21864"/>
        <dbReference type="ChEBI" id="CHEBI:15377"/>
        <dbReference type="ChEBI" id="CHEBI:15378"/>
        <dbReference type="ChEBI" id="CHEBI:57925"/>
        <dbReference type="ChEBI" id="CHEBI:58896"/>
        <dbReference type="ChEBI" id="CHEBI:71261"/>
        <dbReference type="EC" id="3.1.2.6"/>
    </reaction>
</comment>
<evidence type="ECO:0000313" key="10">
    <source>
        <dbReference type="Proteomes" id="UP000191025"/>
    </source>
</evidence>
<dbReference type="InterPro" id="IPR050110">
    <property type="entry name" value="Glyoxalase_II_hydrolase"/>
</dbReference>
<feature type="binding site" evidence="7">
    <location>
        <position position="61"/>
    </location>
    <ligand>
        <name>Zn(2+)</name>
        <dbReference type="ChEBI" id="CHEBI:29105"/>
        <label>2</label>
    </ligand>
</feature>
<feature type="binding site" evidence="7">
    <location>
        <position position="175"/>
    </location>
    <ligand>
        <name>Zn(2+)</name>
        <dbReference type="ChEBI" id="CHEBI:29105"/>
        <label>2</label>
    </ligand>
</feature>
<comment type="caution">
    <text evidence="9">The sequence shown here is derived from an EMBL/GenBank/DDBJ whole genome shotgun (WGS) entry which is preliminary data.</text>
</comment>
<evidence type="ECO:0000256" key="1">
    <source>
        <dbReference type="ARBA" id="ARBA00001623"/>
    </source>
</evidence>
<dbReference type="InterPro" id="IPR036866">
    <property type="entry name" value="RibonucZ/Hydroxyglut_hydro"/>
</dbReference>
<comment type="subunit">
    <text evidence="7">Monomer.</text>
</comment>
<comment type="cofactor">
    <cofactor evidence="7">
        <name>Zn(2+)</name>
        <dbReference type="ChEBI" id="CHEBI:29105"/>
    </cofactor>
    <text evidence="7">Binds 2 Zn(2+) ions per subunit.</text>
</comment>
<name>A0A1V4GUH4_MORLA</name>
<dbReference type="EC" id="3.1.2.6" evidence="7"/>
<dbReference type="CDD" id="cd07723">
    <property type="entry name" value="hydroxyacylglutathione_hydrolase_MBL-fold"/>
    <property type="match status" value="1"/>
</dbReference>
<evidence type="ECO:0000259" key="8">
    <source>
        <dbReference type="SMART" id="SM00849"/>
    </source>
</evidence>
<accession>A0A1V4GUH4</accession>
<dbReference type="SMART" id="SM00849">
    <property type="entry name" value="Lactamase_B"/>
    <property type="match status" value="1"/>
</dbReference>
<evidence type="ECO:0000256" key="5">
    <source>
        <dbReference type="ARBA" id="ARBA00022801"/>
    </source>
</evidence>
<keyword evidence="4 7" id="KW-0479">Metal-binding</keyword>
<dbReference type="NCBIfam" id="TIGR03413">
    <property type="entry name" value="GSH_gloB"/>
    <property type="match status" value="1"/>
</dbReference>
<dbReference type="Pfam" id="PF00753">
    <property type="entry name" value="Lactamase_B"/>
    <property type="match status" value="1"/>
</dbReference>
<proteinExistence type="inferred from homology"/>
<dbReference type="Gene3D" id="3.60.15.10">
    <property type="entry name" value="Ribonuclease Z/Hydroxyacylglutathione hydrolase-like"/>
    <property type="match status" value="1"/>
</dbReference>
<feature type="binding site" evidence="7">
    <location>
        <position position="116"/>
    </location>
    <ligand>
        <name>Zn(2+)</name>
        <dbReference type="ChEBI" id="CHEBI:29105"/>
        <label>1</label>
    </ligand>
</feature>
<dbReference type="EMBL" id="MXAN01000053">
    <property type="protein sequence ID" value="OPH36080.1"/>
    <property type="molecule type" value="Genomic_DNA"/>
</dbReference>
<keyword evidence="6 7" id="KW-0862">Zinc</keyword>
<evidence type="ECO:0000256" key="3">
    <source>
        <dbReference type="ARBA" id="ARBA00006759"/>
    </source>
</evidence>
<evidence type="ECO:0000256" key="6">
    <source>
        <dbReference type="ARBA" id="ARBA00022833"/>
    </source>
</evidence>
<evidence type="ECO:0000313" key="9">
    <source>
        <dbReference type="EMBL" id="OPH36080.1"/>
    </source>
</evidence>
<comment type="pathway">
    <text evidence="2 7">Secondary metabolite metabolism; methylglyoxal degradation; (R)-lactate from methylglyoxal: step 2/2.</text>
</comment>
<dbReference type="InterPro" id="IPR035680">
    <property type="entry name" value="Clx_II_MBL"/>
</dbReference>
<feature type="domain" description="Metallo-beta-lactamase" evidence="8">
    <location>
        <begin position="15"/>
        <end position="175"/>
    </location>
</feature>
<evidence type="ECO:0000256" key="2">
    <source>
        <dbReference type="ARBA" id="ARBA00004963"/>
    </source>
</evidence>
<comment type="function">
    <text evidence="7">Thiolesterase that catalyzes the hydrolysis of S-D-lactoyl-glutathione to form glutathione and D-lactic acid.</text>
</comment>
<feature type="binding site" evidence="7">
    <location>
        <position position="137"/>
    </location>
    <ligand>
        <name>Zn(2+)</name>
        <dbReference type="ChEBI" id="CHEBI:29105"/>
        <label>1</label>
    </ligand>
</feature>
<feature type="binding site" evidence="7">
    <location>
        <position position="58"/>
    </location>
    <ligand>
        <name>Zn(2+)</name>
        <dbReference type="ChEBI" id="CHEBI:29105"/>
        <label>1</label>
    </ligand>
</feature>
<dbReference type="GO" id="GO:0019243">
    <property type="term" value="P:methylglyoxal catabolic process to D-lactate via S-lactoyl-glutathione"/>
    <property type="evidence" value="ECO:0007669"/>
    <property type="project" value="UniProtKB-UniRule"/>
</dbReference>
<gene>
    <name evidence="7" type="primary">gloB</name>
    <name evidence="9" type="ORF">B5J94_07985</name>
</gene>
<organism evidence="9 10">
    <name type="scientific">Moraxella lacunata</name>
    <dbReference type="NCBI Taxonomy" id="477"/>
    <lineage>
        <taxon>Bacteria</taxon>
        <taxon>Pseudomonadati</taxon>
        <taxon>Pseudomonadota</taxon>
        <taxon>Gammaproteobacteria</taxon>
        <taxon>Moraxellales</taxon>
        <taxon>Moraxellaceae</taxon>
        <taxon>Moraxella</taxon>
    </lineage>
</organism>
<evidence type="ECO:0000256" key="4">
    <source>
        <dbReference type="ARBA" id="ARBA00022723"/>
    </source>
</evidence>